<feature type="transmembrane region" description="Helical" evidence="2">
    <location>
        <begin position="677"/>
        <end position="699"/>
    </location>
</feature>
<feature type="transmembrane region" description="Helical" evidence="2">
    <location>
        <begin position="283"/>
        <end position="305"/>
    </location>
</feature>
<organism evidence="3 4">
    <name type="scientific">Microbacterium marinum</name>
    <dbReference type="NCBI Taxonomy" id="421115"/>
    <lineage>
        <taxon>Bacteria</taxon>
        <taxon>Bacillati</taxon>
        <taxon>Actinomycetota</taxon>
        <taxon>Actinomycetes</taxon>
        <taxon>Micrococcales</taxon>
        <taxon>Microbacteriaceae</taxon>
        <taxon>Microbacterium</taxon>
    </lineage>
</organism>
<feature type="transmembrane region" description="Helical" evidence="2">
    <location>
        <begin position="114"/>
        <end position="133"/>
    </location>
</feature>
<comment type="caution">
    <text evidence="3">The sequence shown here is derived from an EMBL/GenBank/DDBJ whole genome shotgun (WGS) entry which is preliminary data.</text>
</comment>
<accession>A0A7W7BQU6</accession>
<feature type="transmembrane region" description="Helical" evidence="2">
    <location>
        <begin position="198"/>
        <end position="218"/>
    </location>
</feature>
<feature type="transmembrane region" description="Helical" evidence="2">
    <location>
        <begin position="794"/>
        <end position="813"/>
    </location>
</feature>
<keyword evidence="4" id="KW-1185">Reference proteome</keyword>
<feature type="region of interest" description="Disordered" evidence="1">
    <location>
        <begin position="81"/>
        <end position="106"/>
    </location>
</feature>
<feature type="transmembrane region" description="Helical" evidence="2">
    <location>
        <begin position="927"/>
        <end position="950"/>
    </location>
</feature>
<feature type="transmembrane region" description="Helical" evidence="2">
    <location>
        <begin position="1042"/>
        <end position="1061"/>
    </location>
</feature>
<dbReference type="InterPro" id="IPR058062">
    <property type="entry name" value="SCO7613_C"/>
</dbReference>
<feature type="transmembrane region" description="Helical" evidence="2">
    <location>
        <begin position="433"/>
        <end position="453"/>
    </location>
</feature>
<dbReference type="EMBL" id="JACHMD010000001">
    <property type="protein sequence ID" value="MBB4667110.1"/>
    <property type="molecule type" value="Genomic_DNA"/>
</dbReference>
<feature type="transmembrane region" description="Helical" evidence="2">
    <location>
        <begin position="1106"/>
        <end position="1123"/>
    </location>
</feature>
<feature type="transmembrane region" description="Helical" evidence="2">
    <location>
        <begin position="145"/>
        <end position="161"/>
    </location>
</feature>
<feature type="transmembrane region" description="Helical" evidence="2">
    <location>
        <begin position="465"/>
        <end position="482"/>
    </location>
</feature>
<feature type="transmembrane region" description="Helical" evidence="2">
    <location>
        <begin position="767"/>
        <end position="787"/>
    </location>
</feature>
<proteinExistence type="predicted"/>
<feature type="transmembrane region" description="Helical" evidence="2">
    <location>
        <begin position="705"/>
        <end position="728"/>
    </location>
</feature>
<keyword evidence="2" id="KW-1133">Transmembrane helix</keyword>
<feature type="transmembrane region" description="Helical" evidence="2">
    <location>
        <begin position="569"/>
        <end position="590"/>
    </location>
</feature>
<feature type="transmembrane region" description="Helical" evidence="2">
    <location>
        <begin position="846"/>
        <end position="865"/>
    </location>
</feature>
<feature type="transmembrane region" description="Helical" evidence="2">
    <location>
        <begin position="249"/>
        <end position="271"/>
    </location>
</feature>
<dbReference type="AlphaFoldDB" id="A0A7W7BQU6"/>
<feature type="transmembrane region" description="Helical" evidence="2">
    <location>
        <begin position="337"/>
        <end position="355"/>
    </location>
</feature>
<evidence type="ECO:0000313" key="3">
    <source>
        <dbReference type="EMBL" id="MBB4667110.1"/>
    </source>
</evidence>
<feature type="transmembrane region" description="Helical" evidence="2">
    <location>
        <begin position="1081"/>
        <end position="1100"/>
    </location>
</feature>
<feature type="transmembrane region" description="Helical" evidence="2">
    <location>
        <begin position="621"/>
        <end position="641"/>
    </location>
</feature>
<feature type="transmembrane region" description="Helical" evidence="2">
    <location>
        <begin position="596"/>
        <end position="614"/>
    </location>
</feature>
<keyword evidence="2" id="KW-0472">Membrane</keyword>
<feature type="transmembrane region" description="Helical" evidence="2">
    <location>
        <begin position="311"/>
        <end position="330"/>
    </location>
</feature>
<feature type="transmembrane region" description="Helical" evidence="2">
    <location>
        <begin position="398"/>
        <end position="421"/>
    </location>
</feature>
<sequence length="1195" mass="121018">MSAPSLAPSWSEAAIAHLRDATRCPVCGRSILVEARCRVCGADLATEDAAALWRASQAAATALEERERVRRRIPVIVAPAAVRTSTPPEGSPRPESDPATPRATTGGATTVQSVLAVAGAGLFAIAALIFSFFNPDLTDRGARSLVLLCVTALFLAGAALLHRRRLHSSAETVGALAVVFIALDVTAVAGLTSAALSGWVSAAVSTLVAGGALALVGARIGIRSWSAPGLVGLAFVPAMLGAADGTAGAAALGWLGTMAAAMSLIVVADRGAGISQGARRTEIATLTAAQLAAGLLALVHVVGVGDDVVETMAAGAAALITVSLIAVASARRTTPRLWAFVAGGALTAGAAAAAISVGTGIALPSVSAVALPLAGAAVGLIGTALLRGTDATWARAGALIVLALTALPSVAVVGITAVFTLTRTDDESMWPSVVAAAGLSVAAVALVVTGRVARRRASRARGFRAAAAWVSALAVFALVVTPYGPPEATVAAGAAIAAASGEALRRRSGRVRIVGLSPRLAFALTGHAALGVAVVLAWSTAELAVASWPGVLAAAVWTAHAAPARFRWLHVAAAYGYSLIVAATALALLGLASVPVVSLTTTAAAVVAIVATFVRAVPVHAWWAVLGVTAVPFVFGVLQVVEERSGWTALSTGIIFVLALVLLLTRRAGLVPPLRAVFAMLLVPSLAVVVVCVGAWLLPVSGSPIVLPVVAAIVVCALPAAGSVEATFARRVPASRMPVLLRTAMESSALLTGVIAVALALGRTAAGLPTAVLVLTILATGTGAAAAAGRRRMLWWLAGISATGALWCAWRLWDVQLLEAYVLPPALGVVAVGAALARTARRGSRLYAGGLLAAVLPSVVALAGMGGEARMWSLLGASAVLASVGALVRSDSAWGSLRTPTLVVAVLAGSAGTIVAARVGLTAPDGPGVLVALGLGCLGALPAAVAGVALTRTTERRLAHRWALAPALMYVAVAPWPAIRTDAPETWPMWAVMLAILAGVVTISALQRRGRGDMFPPVWFVFALAFATSVAAWSPRELRVEWFSLPLGVALLIAGALHLGASHAPERGTLASWPARWSGSWALLTPGLAVILGASIAATFTDPQTWRAILVIVMALAAILIGARGRLAAPFLVGVVVLPLENVSAFSVQIGRGIDSMPWWITLAVVGAVLLILAVSYERRDGEAAALGARLRDLR</sequence>
<feature type="transmembrane region" description="Helical" evidence="2">
    <location>
        <begin position="740"/>
        <end position="761"/>
    </location>
</feature>
<feature type="transmembrane region" description="Helical" evidence="2">
    <location>
        <begin position="1130"/>
        <end position="1151"/>
    </location>
</feature>
<feature type="transmembrane region" description="Helical" evidence="2">
    <location>
        <begin position="900"/>
        <end position="921"/>
    </location>
</feature>
<protein>
    <submittedName>
        <fullName evidence="3">Uncharacterized protein</fullName>
    </submittedName>
</protein>
<feature type="transmembrane region" description="Helical" evidence="2">
    <location>
        <begin position="225"/>
        <end position="243"/>
    </location>
</feature>
<reference evidence="3 4" key="1">
    <citation type="submission" date="2020-08" db="EMBL/GenBank/DDBJ databases">
        <title>Sequencing the genomes of 1000 actinobacteria strains.</title>
        <authorList>
            <person name="Klenk H.-P."/>
        </authorList>
    </citation>
    <scope>NUCLEOTIDE SEQUENCE [LARGE SCALE GENOMIC DNA]</scope>
    <source>
        <strain evidence="3 4">DSM 24947</strain>
    </source>
</reference>
<keyword evidence="2" id="KW-0812">Transmembrane</keyword>
<feature type="transmembrane region" description="Helical" evidence="2">
    <location>
        <begin position="1157"/>
        <end position="1177"/>
    </location>
</feature>
<feature type="transmembrane region" description="Helical" evidence="2">
    <location>
        <begin position="1018"/>
        <end position="1036"/>
    </location>
</feature>
<name>A0A7W7BQU6_9MICO</name>
<dbReference type="RefSeq" id="WP_184217299.1">
    <property type="nucleotide sequence ID" value="NZ_JACHMD010000001.1"/>
</dbReference>
<dbReference type="NCBIfam" id="NF047321">
    <property type="entry name" value="SCO7613_CTERM"/>
    <property type="match status" value="1"/>
</dbReference>
<feature type="transmembrane region" description="Helical" evidence="2">
    <location>
        <begin position="173"/>
        <end position="192"/>
    </location>
</feature>
<gene>
    <name evidence="3" type="ORF">BKA24_001819</name>
</gene>
<evidence type="ECO:0000256" key="1">
    <source>
        <dbReference type="SAM" id="MobiDB-lite"/>
    </source>
</evidence>
<feature type="transmembrane region" description="Helical" evidence="2">
    <location>
        <begin position="962"/>
        <end position="981"/>
    </location>
</feature>
<feature type="transmembrane region" description="Helical" evidence="2">
    <location>
        <begin position="871"/>
        <end position="888"/>
    </location>
</feature>
<evidence type="ECO:0000313" key="4">
    <source>
        <dbReference type="Proteomes" id="UP000573729"/>
    </source>
</evidence>
<feature type="transmembrane region" description="Helical" evidence="2">
    <location>
        <begin position="516"/>
        <end position="538"/>
    </location>
</feature>
<feature type="transmembrane region" description="Helical" evidence="2">
    <location>
        <begin position="819"/>
        <end position="837"/>
    </location>
</feature>
<feature type="transmembrane region" description="Helical" evidence="2">
    <location>
        <begin position="361"/>
        <end position="386"/>
    </location>
</feature>
<feature type="transmembrane region" description="Helical" evidence="2">
    <location>
        <begin position="987"/>
        <end position="1006"/>
    </location>
</feature>
<feature type="transmembrane region" description="Helical" evidence="2">
    <location>
        <begin position="647"/>
        <end position="665"/>
    </location>
</feature>
<dbReference type="Proteomes" id="UP000573729">
    <property type="component" value="Unassembled WGS sequence"/>
</dbReference>
<evidence type="ECO:0000256" key="2">
    <source>
        <dbReference type="SAM" id="Phobius"/>
    </source>
</evidence>